<evidence type="ECO:0000313" key="1">
    <source>
        <dbReference type="EMBL" id="GFN97224.1"/>
    </source>
</evidence>
<gene>
    <name evidence="1" type="ORF">PoB_002373000</name>
</gene>
<dbReference type="EMBL" id="BLXT01002742">
    <property type="protein sequence ID" value="GFN97224.1"/>
    <property type="molecule type" value="Genomic_DNA"/>
</dbReference>
<dbReference type="Proteomes" id="UP000735302">
    <property type="component" value="Unassembled WGS sequence"/>
</dbReference>
<reference evidence="1 2" key="1">
    <citation type="journal article" date="2021" name="Elife">
        <title>Chloroplast acquisition without the gene transfer in kleptoplastic sea slugs, Plakobranchus ocellatus.</title>
        <authorList>
            <person name="Maeda T."/>
            <person name="Takahashi S."/>
            <person name="Yoshida T."/>
            <person name="Shimamura S."/>
            <person name="Takaki Y."/>
            <person name="Nagai Y."/>
            <person name="Toyoda A."/>
            <person name="Suzuki Y."/>
            <person name="Arimoto A."/>
            <person name="Ishii H."/>
            <person name="Satoh N."/>
            <person name="Nishiyama T."/>
            <person name="Hasebe M."/>
            <person name="Maruyama T."/>
            <person name="Minagawa J."/>
            <person name="Obokata J."/>
            <person name="Shigenobu S."/>
        </authorList>
    </citation>
    <scope>NUCLEOTIDE SEQUENCE [LARGE SCALE GENOMIC DNA]</scope>
</reference>
<sequence length="80" mass="9038">MLKTGGGGPAEPMYKMSEKIFDLIPHQFAAIESELVDEFAPFLASFVLQLLRHSSSQHPFAKLYKVTTRKQEPVLELSRC</sequence>
<comment type="caution">
    <text evidence="1">The sequence shown here is derived from an EMBL/GenBank/DDBJ whole genome shotgun (WGS) entry which is preliminary data.</text>
</comment>
<keyword evidence="2" id="KW-1185">Reference proteome</keyword>
<evidence type="ECO:0000313" key="2">
    <source>
        <dbReference type="Proteomes" id="UP000735302"/>
    </source>
</evidence>
<dbReference type="AlphaFoldDB" id="A0AAV3ZRK4"/>
<accession>A0AAV3ZRK4</accession>
<proteinExistence type="predicted"/>
<protein>
    <submittedName>
        <fullName evidence="1">Uncharacterized protein</fullName>
    </submittedName>
</protein>
<name>A0AAV3ZRK4_9GAST</name>
<organism evidence="1 2">
    <name type="scientific">Plakobranchus ocellatus</name>
    <dbReference type="NCBI Taxonomy" id="259542"/>
    <lineage>
        <taxon>Eukaryota</taxon>
        <taxon>Metazoa</taxon>
        <taxon>Spiralia</taxon>
        <taxon>Lophotrochozoa</taxon>
        <taxon>Mollusca</taxon>
        <taxon>Gastropoda</taxon>
        <taxon>Heterobranchia</taxon>
        <taxon>Euthyneura</taxon>
        <taxon>Panpulmonata</taxon>
        <taxon>Sacoglossa</taxon>
        <taxon>Placobranchoidea</taxon>
        <taxon>Plakobranchidae</taxon>
        <taxon>Plakobranchus</taxon>
    </lineage>
</organism>